<reference evidence="1" key="1">
    <citation type="submission" date="2022-06" db="EMBL/GenBank/DDBJ databases">
        <title>Sphingomonas sp. nov. isolated from rhizosphere soil of tomato.</title>
        <authorList>
            <person name="Dong H."/>
            <person name="Gao R."/>
        </authorList>
    </citation>
    <scope>NUCLEOTIDE SEQUENCE</scope>
    <source>
        <strain evidence="1">MMSM24</strain>
    </source>
</reference>
<dbReference type="Proteomes" id="UP001165565">
    <property type="component" value="Unassembled WGS sequence"/>
</dbReference>
<comment type="caution">
    <text evidence="1">The sequence shown here is derived from an EMBL/GenBank/DDBJ whole genome shotgun (WGS) entry which is preliminary data.</text>
</comment>
<organism evidence="1 2">
    <name type="scientific">Sphingomonas lycopersici</name>
    <dbReference type="NCBI Taxonomy" id="2951807"/>
    <lineage>
        <taxon>Bacteria</taxon>
        <taxon>Pseudomonadati</taxon>
        <taxon>Pseudomonadota</taxon>
        <taxon>Alphaproteobacteria</taxon>
        <taxon>Sphingomonadales</taxon>
        <taxon>Sphingomonadaceae</taxon>
        <taxon>Sphingomonas</taxon>
    </lineage>
</organism>
<keyword evidence="2" id="KW-1185">Reference proteome</keyword>
<name>A0AA42CQW5_9SPHN</name>
<dbReference type="AlphaFoldDB" id="A0AA42CQW5"/>
<sequence>MSSDLLALQRTMSHLDRVSRNGQEEEMRDDFLTQSWANSHTSFSRAVADLIHAASVGFARVNRKQFDAPWRSRGPHCG</sequence>
<evidence type="ECO:0000313" key="2">
    <source>
        <dbReference type="Proteomes" id="UP001165565"/>
    </source>
</evidence>
<dbReference type="EMBL" id="JANFAV010000011">
    <property type="protein sequence ID" value="MCW6536105.1"/>
    <property type="molecule type" value="Genomic_DNA"/>
</dbReference>
<accession>A0AA42CQW5</accession>
<gene>
    <name evidence="1" type="ORF">NEE01_15090</name>
</gene>
<protein>
    <submittedName>
        <fullName evidence="1">Uncharacterized protein</fullName>
    </submittedName>
</protein>
<proteinExistence type="predicted"/>
<evidence type="ECO:0000313" key="1">
    <source>
        <dbReference type="EMBL" id="MCW6536105.1"/>
    </source>
</evidence>